<evidence type="ECO:0000256" key="2">
    <source>
        <dbReference type="ARBA" id="ARBA00012052"/>
    </source>
</evidence>
<dbReference type="Pfam" id="PF00288">
    <property type="entry name" value="GHMP_kinases_N"/>
    <property type="match status" value="1"/>
</dbReference>
<accession>A0ABV8KFD9</accession>
<evidence type="ECO:0000256" key="8">
    <source>
        <dbReference type="ARBA" id="ARBA00032554"/>
    </source>
</evidence>
<dbReference type="InterPro" id="IPR013750">
    <property type="entry name" value="GHMP_kinase_C_dom"/>
</dbReference>
<comment type="caution">
    <text evidence="12">The sequence shown here is derived from an EMBL/GenBank/DDBJ whole genome shotgun (WGS) entry which is preliminary data.</text>
</comment>
<dbReference type="InterPro" id="IPR006204">
    <property type="entry name" value="GHMP_kinase_N_dom"/>
</dbReference>
<comment type="similarity">
    <text evidence="1 9">Belongs to the GHMP kinase family. IspE subfamily.</text>
</comment>
<comment type="function">
    <text evidence="9">Catalyzes the phosphorylation of the position 2 hydroxy group of 4-diphosphocytidyl-2C-methyl-D-erythritol.</text>
</comment>
<evidence type="ECO:0000256" key="1">
    <source>
        <dbReference type="ARBA" id="ARBA00009684"/>
    </source>
</evidence>
<dbReference type="EMBL" id="JBHSBN010000001">
    <property type="protein sequence ID" value="MFC4104688.1"/>
    <property type="molecule type" value="Genomic_DNA"/>
</dbReference>
<organism evidence="12 13">
    <name type="scientific">Micromonospora zhanjiangensis</name>
    <dbReference type="NCBI Taxonomy" id="1522057"/>
    <lineage>
        <taxon>Bacteria</taxon>
        <taxon>Bacillati</taxon>
        <taxon>Actinomycetota</taxon>
        <taxon>Actinomycetes</taxon>
        <taxon>Micromonosporales</taxon>
        <taxon>Micromonosporaceae</taxon>
        <taxon>Micromonospora</taxon>
    </lineage>
</organism>
<dbReference type="EC" id="2.7.1.148" evidence="2 9"/>
<dbReference type="PANTHER" id="PTHR43527">
    <property type="entry name" value="4-DIPHOSPHOCYTIDYL-2-C-METHYL-D-ERYTHRITOL KINASE, CHLOROPLASTIC"/>
    <property type="match status" value="1"/>
</dbReference>
<dbReference type="InterPro" id="IPR014721">
    <property type="entry name" value="Ribsml_uS5_D2-typ_fold_subgr"/>
</dbReference>
<sequence>MTEAWRPDDDRPRGSLGPVRVKAPAKINLHLGVGPVRPDGFHELNTVYHAISIHDELTARRGDTLTLTMEGEGAGQLALDDSNLVIRAARALAGHAGVPAHARLHLRKRIPLAAGLAGGSADAAAALVACDALWGTGLSRDELAAIAATLGSDVPFLVHGGTALGTGRGEVVSPVLARPTTWHWVVAVADGGLSTPQVYAELDRLRGTATAPTPRGSADALLAALRQRDPRVLAEALGNDLQPAAVSLRPELAEVLKAGRAEGALAGIVSGSGPTCVFLAADGEDAERLAAGLTAAGVCRAAHPAHGPVPGARTS</sequence>
<dbReference type="InterPro" id="IPR004424">
    <property type="entry name" value="IspE"/>
</dbReference>
<comment type="pathway">
    <text evidence="9">Isoprenoid biosynthesis; isopentenyl diphosphate biosynthesis via DXP pathway; isopentenyl diphosphate from 1-deoxy-D-xylulose 5-phosphate: step 3/6.</text>
</comment>
<keyword evidence="6 9" id="KW-0418">Kinase</keyword>
<evidence type="ECO:0000313" key="13">
    <source>
        <dbReference type="Proteomes" id="UP001595868"/>
    </source>
</evidence>
<evidence type="ECO:0000259" key="10">
    <source>
        <dbReference type="Pfam" id="PF00288"/>
    </source>
</evidence>
<dbReference type="Pfam" id="PF08544">
    <property type="entry name" value="GHMP_kinases_C"/>
    <property type="match status" value="1"/>
</dbReference>
<evidence type="ECO:0000259" key="11">
    <source>
        <dbReference type="Pfam" id="PF08544"/>
    </source>
</evidence>
<reference evidence="13" key="1">
    <citation type="journal article" date="2019" name="Int. J. Syst. Evol. Microbiol.">
        <title>The Global Catalogue of Microorganisms (GCM) 10K type strain sequencing project: providing services to taxonomists for standard genome sequencing and annotation.</title>
        <authorList>
            <consortium name="The Broad Institute Genomics Platform"/>
            <consortium name="The Broad Institute Genome Sequencing Center for Infectious Disease"/>
            <person name="Wu L."/>
            <person name="Ma J."/>
        </authorList>
    </citation>
    <scope>NUCLEOTIDE SEQUENCE [LARGE SCALE GENOMIC DNA]</scope>
    <source>
        <strain evidence="13">2902at01</strain>
    </source>
</reference>
<evidence type="ECO:0000256" key="4">
    <source>
        <dbReference type="ARBA" id="ARBA00022679"/>
    </source>
</evidence>
<keyword evidence="4 9" id="KW-0808">Transferase</keyword>
<dbReference type="SUPFAM" id="SSF54211">
    <property type="entry name" value="Ribosomal protein S5 domain 2-like"/>
    <property type="match status" value="1"/>
</dbReference>
<evidence type="ECO:0000256" key="6">
    <source>
        <dbReference type="ARBA" id="ARBA00022777"/>
    </source>
</evidence>
<protein>
    <recommendedName>
        <fullName evidence="3 9">4-diphosphocytidyl-2-C-methyl-D-erythritol kinase</fullName>
        <shortName evidence="9">CMK</shortName>
        <ecNumber evidence="2 9">2.7.1.148</ecNumber>
    </recommendedName>
    <alternativeName>
        <fullName evidence="8 9">4-(cytidine-5'-diphospho)-2-C-methyl-D-erythritol kinase</fullName>
    </alternativeName>
</protein>
<feature type="domain" description="GHMP kinase C-terminal" evidence="11">
    <location>
        <begin position="221"/>
        <end position="297"/>
    </location>
</feature>
<dbReference type="InterPro" id="IPR020568">
    <property type="entry name" value="Ribosomal_Su5_D2-typ_SF"/>
</dbReference>
<evidence type="ECO:0000313" key="12">
    <source>
        <dbReference type="EMBL" id="MFC4104688.1"/>
    </source>
</evidence>
<feature type="binding site" evidence="9">
    <location>
        <begin position="111"/>
        <end position="121"/>
    </location>
    <ligand>
        <name>ATP</name>
        <dbReference type="ChEBI" id="CHEBI:30616"/>
    </ligand>
</feature>
<keyword evidence="13" id="KW-1185">Reference proteome</keyword>
<feature type="domain" description="GHMP kinase N-terminal" evidence="10">
    <location>
        <begin position="83"/>
        <end position="161"/>
    </location>
</feature>
<evidence type="ECO:0000256" key="9">
    <source>
        <dbReference type="HAMAP-Rule" id="MF_00061"/>
    </source>
</evidence>
<dbReference type="GO" id="GO:0050515">
    <property type="term" value="F:4-(cytidine 5'-diphospho)-2-C-methyl-D-erythritol kinase activity"/>
    <property type="evidence" value="ECO:0007669"/>
    <property type="project" value="UniProtKB-EC"/>
</dbReference>
<dbReference type="Gene3D" id="3.30.230.10">
    <property type="match status" value="1"/>
</dbReference>
<feature type="active site" evidence="9">
    <location>
        <position position="26"/>
    </location>
</feature>
<gene>
    <name evidence="9" type="primary">ispE</name>
    <name evidence="12" type="ORF">ACFOX0_01875</name>
</gene>
<dbReference type="InterPro" id="IPR036554">
    <property type="entry name" value="GHMP_kinase_C_sf"/>
</dbReference>
<evidence type="ECO:0000256" key="3">
    <source>
        <dbReference type="ARBA" id="ARBA00017473"/>
    </source>
</evidence>
<dbReference type="SUPFAM" id="SSF55060">
    <property type="entry name" value="GHMP Kinase, C-terminal domain"/>
    <property type="match status" value="1"/>
</dbReference>
<dbReference type="PIRSF" id="PIRSF010376">
    <property type="entry name" value="IspE"/>
    <property type="match status" value="1"/>
</dbReference>
<evidence type="ECO:0000256" key="7">
    <source>
        <dbReference type="ARBA" id="ARBA00022840"/>
    </source>
</evidence>
<comment type="catalytic activity">
    <reaction evidence="9">
        <text>4-CDP-2-C-methyl-D-erythritol + ATP = 4-CDP-2-C-methyl-D-erythritol 2-phosphate + ADP + H(+)</text>
        <dbReference type="Rhea" id="RHEA:18437"/>
        <dbReference type="ChEBI" id="CHEBI:15378"/>
        <dbReference type="ChEBI" id="CHEBI:30616"/>
        <dbReference type="ChEBI" id="CHEBI:57823"/>
        <dbReference type="ChEBI" id="CHEBI:57919"/>
        <dbReference type="ChEBI" id="CHEBI:456216"/>
        <dbReference type="EC" id="2.7.1.148"/>
    </reaction>
</comment>
<dbReference type="PANTHER" id="PTHR43527:SF2">
    <property type="entry name" value="4-DIPHOSPHOCYTIDYL-2-C-METHYL-D-ERYTHRITOL KINASE, CHLOROPLASTIC"/>
    <property type="match status" value="1"/>
</dbReference>
<dbReference type="NCBIfam" id="NF002870">
    <property type="entry name" value="PRK03188.1"/>
    <property type="match status" value="1"/>
</dbReference>
<dbReference type="RefSeq" id="WP_377541614.1">
    <property type="nucleotide sequence ID" value="NZ_JBHSBN010000001.1"/>
</dbReference>
<proteinExistence type="inferred from homology"/>
<name>A0ABV8KFD9_9ACTN</name>
<dbReference type="NCBIfam" id="TIGR00154">
    <property type="entry name" value="ispE"/>
    <property type="match status" value="1"/>
</dbReference>
<evidence type="ECO:0000256" key="5">
    <source>
        <dbReference type="ARBA" id="ARBA00022741"/>
    </source>
</evidence>
<feature type="active site" evidence="9">
    <location>
        <position position="153"/>
    </location>
</feature>
<dbReference type="Proteomes" id="UP001595868">
    <property type="component" value="Unassembled WGS sequence"/>
</dbReference>
<keyword evidence="5 9" id="KW-0547">Nucleotide-binding</keyword>
<dbReference type="Gene3D" id="3.30.70.890">
    <property type="entry name" value="GHMP kinase, C-terminal domain"/>
    <property type="match status" value="1"/>
</dbReference>
<keyword evidence="9" id="KW-0414">Isoprene biosynthesis</keyword>
<keyword evidence="7 9" id="KW-0067">ATP-binding</keyword>
<dbReference type="HAMAP" id="MF_00061">
    <property type="entry name" value="IspE"/>
    <property type="match status" value="1"/>
</dbReference>